<dbReference type="CDD" id="cd07035">
    <property type="entry name" value="TPP_PYR_POX_like"/>
    <property type="match status" value="1"/>
</dbReference>
<dbReference type="GO" id="GO:0030976">
    <property type="term" value="F:thiamine pyrophosphate binding"/>
    <property type="evidence" value="ECO:0007669"/>
    <property type="project" value="InterPro"/>
</dbReference>
<dbReference type="PROSITE" id="PS00187">
    <property type="entry name" value="TPP_ENZYMES"/>
    <property type="match status" value="1"/>
</dbReference>
<dbReference type="GO" id="GO:0019310">
    <property type="term" value="P:inositol catabolic process"/>
    <property type="evidence" value="ECO:0007669"/>
    <property type="project" value="InterPro"/>
</dbReference>
<evidence type="ECO:0000256" key="3">
    <source>
        <dbReference type="RuleBase" id="RU362132"/>
    </source>
</evidence>
<accession>D3QZM3</accession>
<dbReference type="PANTHER" id="PTHR18968">
    <property type="entry name" value="THIAMINE PYROPHOSPHATE ENZYMES"/>
    <property type="match status" value="1"/>
</dbReference>
<feature type="domain" description="Thiamine pyrophosphate enzyme central" evidence="4">
    <location>
        <begin position="248"/>
        <end position="382"/>
    </location>
</feature>
<dbReference type="GO" id="GO:0005948">
    <property type="term" value="C:acetolactate synthase complex"/>
    <property type="evidence" value="ECO:0007669"/>
    <property type="project" value="TreeGrafter"/>
</dbReference>
<dbReference type="SUPFAM" id="SSF52518">
    <property type="entry name" value="Thiamin diphosphate-binding fold (THDP-binding)"/>
    <property type="match status" value="2"/>
</dbReference>
<reference evidence="8" key="1">
    <citation type="submission" date="2009-12" db="EMBL/GenBank/DDBJ databases">
        <title>Sequence of Clostridiales genomosp. BVAB3 str. UPII9-5.</title>
        <authorList>
            <person name="Madupu R."/>
            <person name="Durkin A.S."/>
            <person name="Torralba M."/>
            <person name="Methe B."/>
            <person name="Sutton G.G."/>
            <person name="Strausberg R.L."/>
            <person name="Nelson K.E."/>
        </authorList>
    </citation>
    <scope>NUCLEOTIDE SEQUENCE [LARGE SCALE GENOMIC DNA]</scope>
    <source>
        <strain evidence="8">UPII9-5</strain>
    </source>
</reference>
<evidence type="ECO:0000259" key="5">
    <source>
        <dbReference type="Pfam" id="PF02775"/>
    </source>
</evidence>
<dbReference type="GO" id="GO:0009099">
    <property type="term" value="P:L-valine biosynthetic process"/>
    <property type="evidence" value="ECO:0007669"/>
    <property type="project" value="TreeGrafter"/>
</dbReference>
<evidence type="ECO:0000256" key="1">
    <source>
        <dbReference type="ARBA" id="ARBA00007812"/>
    </source>
</evidence>
<dbReference type="GO" id="GO:0009097">
    <property type="term" value="P:isoleucine biosynthetic process"/>
    <property type="evidence" value="ECO:0007669"/>
    <property type="project" value="TreeGrafter"/>
</dbReference>
<dbReference type="InterPro" id="IPR045229">
    <property type="entry name" value="TPP_enz"/>
</dbReference>
<dbReference type="Proteomes" id="UP000008234">
    <property type="component" value="Chromosome"/>
</dbReference>
<dbReference type="Pfam" id="PF02775">
    <property type="entry name" value="TPP_enzyme_C"/>
    <property type="match status" value="1"/>
</dbReference>
<dbReference type="EMBL" id="CP001850">
    <property type="protein sequence ID" value="ADC91065.1"/>
    <property type="molecule type" value="Genomic_DNA"/>
</dbReference>
<dbReference type="InterPro" id="IPR012000">
    <property type="entry name" value="Thiamin_PyroP_enz_cen_dom"/>
</dbReference>
<dbReference type="Pfam" id="PF00205">
    <property type="entry name" value="TPP_enzyme_M"/>
    <property type="match status" value="1"/>
</dbReference>
<protein>
    <submittedName>
        <fullName evidence="7">Thiamine pyrophosphate enzyme, central domain protein</fullName>
    </submittedName>
</protein>
<name>D3QZM3_MAGIU</name>
<evidence type="ECO:0000259" key="6">
    <source>
        <dbReference type="Pfam" id="PF02776"/>
    </source>
</evidence>
<dbReference type="AlphaFoldDB" id="D3QZM3"/>
<keyword evidence="2 3" id="KW-0786">Thiamine pyrophosphate</keyword>
<comment type="similarity">
    <text evidence="1 3">Belongs to the TPP enzyme family.</text>
</comment>
<evidence type="ECO:0000259" key="4">
    <source>
        <dbReference type="Pfam" id="PF00205"/>
    </source>
</evidence>
<feature type="domain" description="Thiamine pyrophosphate enzyme N-terminal TPP-binding" evidence="6">
    <location>
        <begin position="59"/>
        <end position="160"/>
    </location>
</feature>
<dbReference type="SUPFAM" id="SSF52467">
    <property type="entry name" value="DHS-like NAD/FAD-binding domain"/>
    <property type="match status" value="1"/>
</dbReference>
<dbReference type="NCBIfam" id="TIGR04377">
    <property type="entry name" value="myo_inos_iolD"/>
    <property type="match status" value="1"/>
</dbReference>
<dbReference type="KEGG" id="clo:HMPREF0868_0023"/>
<dbReference type="GO" id="GO:0050660">
    <property type="term" value="F:flavin adenine dinucleotide binding"/>
    <property type="evidence" value="ECO:0007669"/>
    <property type="project" value="TreeGrafter"/>
</dbReference>
<dbReference type="Pfam" id="PF02776">
    <property type="entry name" value="TPP_enzyme_N"/>
    <property type="match status" value="1"/>
</dbReference>
<keyword evidence="8" id="KW-1185">Reference proteome</keyword>
<organism evidence="7 8">
    <name type="scientific">Mageeibacillus indolicus (strain UPII9-5)</name>
    <name type="common">Clostridiales genomosp. BVAB3 (strain UPII9-5)</name>
    <dbReference type="NCBI Taxonomy" id="699246"/>
    <lineage>
        <taxon>Bacteria</taxon>
        <taxon>Bacillati</taxon>
        <taxon>Bacillota</taxon>
        <taxon>Clostridia</taxon>
        <taxon>Eubacteriales</taxon>
        <taxon>Oscillospiraceae</taxon>
        <taxon>Mageeibacillus</taxon>
    </lineage>
</organism>
<dbReference type="STRING" id="699246.HMPREF0868_0023"/>
<dbReference type="eggNOG" id="COG3962">
    <property type="taxonomic scope" value="Bacteria"/>
</dbReference>
<dbReference type="InterPro" id="IPR030817">
    <property type="entry name" value="Myo_inos_IolD"/>
</dbReference>
<dbReference type="InterPro" id="IPR012001">
    <property type="entry name" value="Thiamin_PyroP_enz_TPP-bd_dom"/>
</dbReference>
<dbReference type="PANTHER" id="PTHR18968:SF9">
    <property type="entry name" value="3D-(3,5_4)-TRIHYDROXYCYCLOHEXANE-1,2-DIONE HYDROLASE"/>
    <property type="match status" value="1"/>
</dbReference>
<dbReference type="HOGENOM" id="CLU_013748_6_0_9"/>
<dbReference type="GO" id="GO:0003984">
    <property type="term" value="F:acetolactate synthase activity"/>
    <property type="evidence" value="ECO:0007669"/>
    <property type="project" value="TreeGrafter"/>
</dbReference>
<gene>
    <name evidence="7" type="ordered locus">HMPREF0868_0023</name>
</gene>
<dbReference type="InterPro" id="IPR011766">
    <property type="entry name" value="TPP_enzyme_TPP-bd"/>
</dbReference>
<dbReference type="InterPro" id="IPR029035">
    <property type="entry name" value="DHS-like_NAD/FAD-binding_dom"/>
</dbReference>
<dbReference type="GO" id="GO:0000287">
    <property type="term" value="F:magnesium ion binding"/>
    <property type="evidence" value="ECO:0007669"/>
    <property type="project" value="InterPro"/>
</dbReference>
<feature type="domain" description="Thiamine pyrophosphate enzyme TPP-binding" evidence="5">
    <location>
        <begin position="470"/>
        <end position="629"/>
    </location>
</feature>
<dbReference type="Gene3D" id="3.40.50.970">
    <property type="match status" value="2"/>
</dbReference>
<sequence length="674" mass="73939">MLKKSGKKYLDGVQFICKDRATNERGSLMKTFPITVGQALVKFLNQQYVEFDGQEQPFVEGIFTIFGHGIVLGLGEALDADPGHLKVYQGRNEQGMAHAAIGYAKQKNRRSIIACSSSIGPGATNMVTAALTATVNNIPLLLLPADVFATRQPDPVLQQLEQGHDLSLTANDCFRPVCRYWDRVSRPEQLMTAMINAMRVLTNPATAGAVCVALPQDVQGEIYDFPEYFFRKRVHHIARTKPETYELNNVKEALLRSKKPLIIAGGGVRYSEAGEALMKFCREFNIPVAQTQAGHSCLPDSFELACGGIGVTGGLAANILAKDADFILGIGTRFSDFTTGSKWIIFRNPIMRIATINVSDYHAEKLDAIRCVADAKEAITELHLELRAAGYKSSYTDEISKANAAWSAEMNRVNTMEYGTPSFSPLISCGNPEKQIADFIRVTGGGLSQCNALHILRQESAPDAIVVAAAGSLPGDLERLWLTDTKDSYSMEYGTSCMGHEINGALGVALAEPEREVYAMTGDGSFFMLNSEISTMRQERRKVIIMVFDNAAFGCINNLQTGNGVNSLATEMRYRNSETGLLDGDYVYTDFAKIGEGYGLNSYSARTPDELRAAVRAARKADGPCLIDVKVLPKTMTDGYEGWWHCGLAQTSTNEKVNEARLKMDRHLAEARKY</sequence>
<dbReference type="InterPro" id="IPR029061">
    <property type="entry name" value="THDP-binding"/>
</dbReference>
<evidence type="ECO:0000313" key="8">
    <source>
        <dbReference type="Proteomes" id="UP000008234"/>
    </source>
</evidence>
<dbReference type="GO" id="GO:0016823">
    <property type="term" value="F:hydrolase activity, acting on acid carbon-carbon bonds, in ketonic substances"/>
    <property type="evidence" value="ECO:0007669"/>
    <property type="project" value="InterPro"/>
</dbReference>
<evidence type="ECO:0000256" key="2">
    <source>
        <dbReference type="ARBA" id="ARBA00023052"/>
    </source>
</evidence>
<proteinExistence type="inferred from homology"/>
<dbReference type="Gene3D" id="3.40.50.1220">
    <property type="entry name" value="TPP-binding domain"/>
    <property type="match status" value="1"/>
</dbReference>
<dbReference type="InterPro" id="IPR000399">
    <property type="entry name" value="TPP-bd_CS"/>
</dbReference>
<evidence type="ECO:0000313" key="7">
    <source>
        <dbReference type="EMBL" id="ADC91065.1"/>
    </source>
</evidence>